<dbReference type="PATRIC" id="fig|1434111.4.peg.2235"/>
<dbReference type="Proteomes" id="UP000033072">
    <property type="component" value="Chromosome"/>
</dbReference>
<organism evidence="1 2">
    <name type="scientific">Methanosarcina lacustris Z-7289</name>
    <dbReference type="NCBI Taxonomy" id="1434111"/>
    <lineage>
        <taxon>Archaea</taxon>
        <taxon>Methanobacteriati</taxon>
        <taxon>Methanobacteriota</taxon>
        <taxon>Stenosarchaea group</taxon>
        <taxon>Methanomicrobia</taxon>
        <taxon>Methanosarcinales</taxon>
        <taxon>Methanosarcinaceae</taxon>
        <taxon>Methanosarcina</taxon>
    </lineage>
</organism>
<sequence length="287" mass="33657">MDIHFLAKLIEQIEEATAQIDKNTPTGSRLALILIDNAIEISMWNITNYERSNEDYIEIINGTFKDPYSDFRAKTKFLVSDSIITSGTKNIFDICHHFRNEVYHKNIMKDLIINDLAKIYLETYCGVMLELLDSSFSIDYRKPVPQILIKYGIKSNPFCLTTENINEIISIFLNNRLCSHRNFSQTLASDIEKRINKVWEDINSIESLVNEKIPSRLETEKRTLDSFSRRAHKLNCVLDVSNALTRYLRIDIDLIPIEYRIDFILAMLDEELDRYREDQYTETFDFP</sequence>
<proteinExistence type="predicted"/>
<evidence type="ECO:0000313" key="2">
    <source>
        <dbReference type="Proteomes" id="UP000033072"/>
    </source>
</evidence>
<evidence type="ECO:0000313" key="1">
    <source>
        <dbReference type="EMBL" id="AKB74970.1"/>
    </source>
</evidence>
<dbReference type="KEGG" id="mls:MSLAZ_1709"/>
<dbReference type="HOGENOM" id="CLU_968425_0_0_2"/>
<dbReference type="EMBL" id="CP009515">
    <property type="protein sequence ID" value="AKB74970.1"/>
    <property type="molecule type" value="Genomic_DNA"/>
</dbReference>
<dbReference type="RefSeq" id="WP_048126200.1">
    <property type="nucleotide sequence ID" value="NZ_CP009515.1"/>
</dbReference>
<accession>A0A0E3WRS6</accession>
<gene>
    <name evidence="1" type="ORF">MSLAZ_1709</name>
</gene>
<reference evidence="1 2" key="1">
    <citation type="submission" date="2014-07" db="EMBL/GenBank/DDBJ databases">
        <title>Methanogenic archaea and the global carbon cycle.</title>
        <authorList>
            <person name="Henriksen J.R."/>
            <person name="Luke J."/>
            <person name="Reinhart S."/>
            <person name="Benedict M.N."/>
            <person name="Youngblut N.D."/>
            <person name="Metcalf M.E."/>
            <person name="Whitaker R.J."/>
            <person name="Metcalf W.W."/>
        </authorList>
    </citation>
    <scope>NUCLEOTIDE SEQUENCE [LARGE SCALE GENOMIC DNA]</scope>
    <source>
        <strain evidence="1 2">Z-7289</strain>
    </source>
</reference>
<name>A0A0E3WRS6_9EURY</name>
<protein>
    <submittedName>
        <fullName evidence="1">Uncharacterized protein</fullName>
    </submittedName>
</protein>
<dbReference type="GeneID" id="24806474"/>
<dbReference type="AlphaFoldDB" id="A0A0E3WRS6"/>
<keyword evidence="2" id="KW-1185">Reference proteome</keyword>